<keyword evidence="3" id="KW-1185">Reference proteome</keyword>
<evidence type="ECO:0000313" key="3">
    <source>
        <dbReference type="Proteomes" id="UP000011728"/>
    </source>
</evidence>
<dbReference type="KEGG" id="csr:Cspa_c57700"/>
<keyword evidence="1" id="KW-0812">Transmembrane</keyword>
<dbReference type="PATRIC" id="fig|931276.5.peg.5812"/>
<accession>M1MY86</accession>
<dbReference type="AlphaFoldDB" id="M1MY86"/>
<feature type="transmembrane region" description="Helical" evidence="1">
    <location>
        <begin position="12"/>
        <end position="38"/>
    </location>
</feature>
<feature type="transmembrane region" description="Helical" evidence="1">
    <location>
        <begin position="44"/>
        <end position="66"/>
    </location>
</feature>
<dbReference type="HOGENOM" id="CLU_1472790_0_0_9"/>
<evidence type="ECO:0000313" key="2">
    <source>
        <dbReference type="EMBL" id="AGF59491.1"/>
    </source>
</evidence>
<dbReference type="EMBL" id="CP004121">
    <property type="protein sequence ID" value="AGF59491.1"/>
    <property type="molecule type" value="Genomic_DNA"/>
</dbReference>
<organism evidence="2 3">
    <name type="scientific">Clostridium saccharoperbutylacetonicum N1-4(HMT)</name>
    <dbReference type="NCBI Taxonomy" id="931276"/>
    <lineage>
        <taxon>Bacteria</taxon>
        <taxon>Bacillati</taxon>
        <taxon>Bacillota</taxon>
        <taxon>Clostridia</taxon>
        <taxon>Eubacteriales</taxon>
        <taxon>Clostridiaceae</taxon>
        <taxon>Clostridium</taxon>
    </lineage>
</organism>
<keyword evidence="1" id="KW-0472">Membrane</keyword>
<protein>
    <submittedName>
        <fullName evidence="2">Uncharacterized protein</fullName>
    </submittedName>
</protein>
<reference evidence="2 3" key="1">
    <citation type="submission" date="2013-02" db="EMBL/GenBank/DDBJ databases">
        <title>Genome sequence of Clostridium saccharoperbutylacetonicum N1-4(HMT).</title>
        <authorList>
            <person name="Poehlein A."/>
            <person name="Daniel R."/>
        </authorList>
    </citation>
    <scope>NUCLEOTIDE SEQUENCE [LARGE SCALE GENOMIC DNA]</scope>
    <source>
        <strain evidence="3">N1-4(HMT)</strain>
    </source>
</reference>
<dbReference type="OrthoDB" id="2066444at2"/>
<dbReference type="STRING" id="36745.CLSAP_55340"/>
<proteinExistence type="predicted"/>
<dbReference type="RefSeq" id="WP_015395798.1">
    <property type="nucleotide sequence ID" value="NC_020291.1"/>
</dbReference>
<name>M1MY86_9CLOT</name>
<dbReference type="Proteomes" id="UP000011728">
    <property type="component" value="Chromosome"/>
</dbReference>
<evidence type="ECO:0000256" key="1">
    <source>
        <dbReference type="SAM" id="Phobius"/>
    </source>
</evidence>
<keyword evidence="1" id="KW-1133">Transmembrane helix</keyword>
<sequence length="183" mass="20271">MSMQQTSRPRIVAYRIAGIIASILGYFIDFIFGLTLIFGNPLGGVGTIIVLLIFIAIGTWLIIYGIKTKRKIIRFKKYVNIISLENETSLENIANACSQSIDFVIKDLEVMIAQKFFTNAYIDRDTNEIVLERKNNSEVSNNIIAKTEVVESKVVTCKNCGASNNITIGTVAECEFCGSVLNS</sequence>
<dbReference type="eggNOG" id="ENOG50332HY">
    <property type="taxonomic scope" value="Bacteria"/>
</dbReference>
<gene>
    <name evidence="2" type="ORF">Cspa_c57700</name>
</gene>